<sequence length="135" mass="15224">MLRIHVELGEAADQRSLEACLDAKNRADQLSHLALRRCALVYDVENRYWPSHGLVVPVVLAGRIPSCYRPKRTHDVIDVYRVCPEVLGPEEFHLLVLSFVDARHAKRCRDPLGGVWSVDVGETNNGEVQTGKRRA</sequence>
<accession>A0AAD9SMR1</accession>
<dbReference type="AlphaFoldDB" id="A0AAD9SMR1"/>
<evidence type="ECO:0000313" key="2">
    <source>
        <dbReference type="Proteomes" id="UP001265746"/>
    </source>
</evidence>
<proteinExistence type="predicted"/>
<organism evidence="1 2">
    <name type="scientific">Phomopsis amygdali</name>
    <name type="common">Fusicoccum amygdali</name>
    <dbReference type="NCBI Taxonomy" id="1214568"/>
    <lineage>
        <taxon>Eukaryota</taxon>
        <taxon>Fungi</taxon>
        <taxon>Dikarya</taxon>
        <taxon>Ascomycota</taxon>
        <taxon>Pezizomycotina</taxon>
        <taxon>Sordariomycetes</taxon>
        <taxon>Sordariomycetidae</taxon>
        <taxon>Diaporthales</taxon>
        <taxon>Diaporthaceae</taxon>
        <taxon>Diaporthe</taxon>
    </lineage>
</organism>
<reference evidence="1" key="1">
    <citation type="submission" date="2023-06" db="EMBL/GenBank/DDBJ databases">
        <authorList>
            <person name="Noh H."/>
        </authorList>
    </citation>
    <scope>NUCLEOTIDE SEQUENCE</scope>
    <source>
        <strain evidence="1">DUCC20226</strain>
    </source>
</reference>
<comment type="caution">
    <text evidence="1">The sequence shown here is derived from an EMBL/GenBank/DDBJ whole genome shotgun (WGS) entry which is preliminary data.</text>
</comment>
<name>A0AAD9SMR1_PHOAM</name>
<dbReference type="Proteomes" id="UP001265746">
    <property type="component" value="Unassembled WGS sequence"/>
</dbReference>
<protein>
    <submittedName>
        <fullName evidence="1">Uncharacterized protein</fullName>
    </submittedName>
</protein>
<dbReference type="EMBL" id="JAUJFL010000002">
    <property type="protein sequence ID" value="KAK2610692.1"/>
    <property type="molecule type" value="Genomic_DNA"/>
</dbReference>
<keyword evidence="2" id="KW-1185">Reference proteome</keyword>
<gene>
    <name evidence="1" type="ORF">N8I77_004102</name>
</gene>
<evidence type="ECO:0000313" key="1">
    <source>
        <dbReference type="EMBL" id="KAK2610692.1"/>
    </source>
</evidence>